<dbReference type="EMBL" id="HBEP01011767">
    <property type="protein sequence ID" value="CAD8480434.1"/>
    <property type="molecule type" value="Transcribed_RNA"/>
</dbReference>
<dbReference type="SUPFAM" id="SSF53335">
    <property type="entry name" value="S-adenosyl-L-methionine-dependent methyltransferases"/>
    <property type="match status" value="1"/>
</dbReference>
<comment type="pathway">
    <text evidence="3">Sphingolipid metabolism.</text>
</comment>
<evidence type="ECO:0000256" key="11">
    <source>
        <dbReference type="ARBA" id="ARBA00023098"/>
    </source>
</evidence>
<dbReference type="GO" id="GO:0006665">
    <property type="term" value="P:sphingolipid metabolic process"/>
    <property type="evidence" value="ECO:0007669"/>
    <property type="project" value="UniProtKB-KW"/>
</dbReference>
<accession>A0A7S0HJ48</accession>
<keyword evidence="12 14" id="KW-0472">Membrane</keyword>
<name>A0A7S0HJ48_9EUKA</name>
<evidence type="ECO:0000256" key="5">
    <source>
        <dbReference type="ARBA" id="ARBA00022603"/>
    </source>
</evidence>
<dbReference type="PANTHER" id="PTHR45197">
    <property type="entry name" value="SYNTHASE, PUTATIVE (AFU_ORTHOLOGUE AFUA_7G04190)-RELATED"/>
    <property type="match status" value="1"/>
</dbReference>
<dbReference type="GO" id="GO:0032259">
    <property type="term" value="P:methylation"/>
    <property type="evidence" value="ECO:0007669"/>
    <property type="project" value="UniProtKB-KW"/>
</dbReference>
<evidence type="ECO:0000256" key="1">
    <source>
        <dbReference type="ARBA" id="ARBA00004141"/>
    </source>
</evidence>
<evidence type="ECO:0000256" key="10">
    <source>
        <dbReference type="ARBA" id="ARBA00022989"/>
    </source>
</evidence>
<keyword evidence="11" id="KW-0443">Lipid metabolism</keyword>
<comment type="pathway">
    <text evidence="2">Lipid metabolism; sphingolipid metabolism.</text>
</comment>
<organism evidence="15">
    <name type="scientific">Phaeocystis antarctica</name>
    <dbReference type="NCBI Taxonomy" id="33657"/>
    <lineage>
        <taxon>Eukaryota</taxon>
        <taxon>Haptista</taxon>
        <taxon>Haptophyta</taxon>
        <taxon>Prymnesiophyceae</taxon>
        <taxon>Phaeocystales</taxon>
        <taxon>Phaeocystaceae</taxon>
        <taxon>Phaeocystis</taxon>
    </lineage>
</organism>
<evidence type="ECO:0000256" key="6">
    <source>
        <dbReference type="ARBA" id="ARBA00022679"/>
    </source>
</evidence>
<feature type="transmembrane region" description="Helical" evidence="14">
    <location>
        <begin position="62"/>
        <end position="81"/>
    </location>
</feature>
<dbReference type="EC" id="2.1.1.317" evidence="13"/>
<protein>
    <recommendedName>
        <fullName evidence="13">sphingolipid C(9)-methyltransferase</fullName>
        <ecNumber evidence="13">2.1.1.317</ecNumber>
    </recommendedName>
</protein>
<reference evidence="15" key="1">
    <citation type="submission" date="2021-01" db="EMBL/GenBank/DDBJ databases">
        <authorList>
            <person name="Corre E."/>
            <person name="Pelletier E."/>
            <person name="Niang G."/>
            <person name="Scheremetjew M."/>
            <person name="Finn R."/>
            <person name="Kale V."/>
            <person name="Holt S."/>
            <person name="Cochrane G."/>
            <person name="Meng A."/>
            <person name="Brown T."/>
            <person name="Cohen L."/>
        </authorList>
    </citation>
    <scope>NUCLEOTIDE SEQUENCE</scope>
    <source>
        <strain evidence="15">CCMP1374</strain>
    </source>
</reference>
<dbReference type="PANTHER" id="PTHR45197:SF1">
    <property type="entry name" value="SPHINGOLIPID C9-METHYLTRANSFERASE A-RELATED"/>
    <property type="match status" value="1"/>
</dbReference>
<evidence type="ECO:0000256" key="4">
    <source>
        <dbReference type="ARBA" id="ARBA00022516"/>
    </source>
</evidence>
<evidence type="ECO:0000313" key="15">
    <source>
        <dbReference type="EMBL" id="CAD8480434.1"/>
    </source>
</evidence>
<proteinExistence type="predicted"/>
<keyword evidence="7" id="KW-0949">S-adenosyl-L-methionine</keyword>
<keyword evidence="8 14" id="KW-0812">Transmembrane</keyword>
<evidence type="ECO:0000256" key="2">
    <source>
        <dbReference type="ARBA" id="ARBA00004760"/>
    </source>
</evidence>
<feature type="transmembrane region" description="Helical" evidence="14">
    <location>
        <begin position="31"/>
        <end position="55"/>
    </location>
</feature>
<comment type="subcellular location">
    <subcellularLocation>
        <location evidence="1">Membrane</location>
        <topology evidence="1">Multi-pass membrane protein</topology>
    </subcellularLocation>
</comment>
<evidence type="ECO:0000256" key="13">
    <source>
        <dbReference type="ARBA" id="ARBA00039020"/>
    </source>
</evidence>
<keyword evidence="5" id="KW-0489">Methyltransferase</keyword>
<dbReference type="AlphaFoldDB" id="A0A7S0HJ48"/>
<evidence type="ECO:0000256" key="9">
    <source>
        <dbReference type="ARBA" id="ARBA00022919"/>
    </source>
</evidence>
<evidence type="ECO:0000256" key="8">
    <source>
        <dbReference type="ARBA" id="ARBA00022692"/>
    </source>
</evidence>
<dbReference type="InterPro" id="IPR029063">
    <property type="entry name" value="SAM-dependent_MTases_sf"/>
</dbReference>
<evidence type="ECO:0000256" key="3">
    <source>
        <dbReference type="ARBA" id="ARBA00004991"/>
    </source>
</evidence>
<evidence type="ECO:0000256" key="14">
    <source>
        <dbReference type="SAM" id="Phobius"/>
    </source>
</evidence>
<keyword evidence="4" id="KW-0444">Lipid biosynthesis</keyword>
<evidence type="ECO:0000256" key="12">
    <source>
        <dbReference type="ARBA" id="ARBA00023136"/>
    </source>
</evidence>
<keyword evidence="6" id="KW-0808">Transferase</keyword>
<keyword evidence="10 14" id="KW-1133">Transmembrane helix</keyword>
<dbReference type="CDD" id="cd02440">
    <property type="entry name" value="AdoMet_MTases"/>
    <property type="match status" value="1"/>
</dbReference>
<keyword evidence="9" id="KW-0746">Sphingolipid metabolism</keyword>
<dbReference type="Pfam" id="PF02353">
    <property type="entry name" value="CMAS"/>
    <property type="match status" value="1"/>
</dbReference>
<sequence length="510" mass="58300">MVNEGSGAIFGISEKIGCGLAMANKWSDPPVQIIMCFAFGVPGIIAAMVMVAVYFSIFAVPLVWVALYAYYQLVFLATPPAECEKYITFKDNELKKRWAKNKIPMHLLVEEFLKDNLEFKLDILETLENHREEFIDWRPNWNLMQFLIDQLFPSKSSSYKSVEATTKEIAEHYDRGNGFFNAFLGEMMIYTSAFYHGTDQSLEQAQKNKLNMICEKMHLFKPGMRHLDIGCGWGTLVRWSAKEFGAKSIGVTLSKQGAKWCRDNNTKEKLAKANEKDELKQGQCEILVCDYREVPSTLAKQNPTKSEAELLFDVISAVEMAEHVGIANFQLFLTNCRDMLKDEGLFYMQVAGLRKGSNWQDTQWGLFMSRYIFPGADASTPLFWYVKQLEMAGFEVKSVETVGRHYSHTLKAWYMNWMKNKDDPAKKEMDDPAKRSLKEVYGGTWTGDAQLPHVPGNLYRLWDIFLAWSTVAAGIGSATCYQIIAHKNTYTFPRDQFCTAELAKRSKKML</sequence>
<dbReference type="GO" id="GO:0016020">
    <property type="term" value="C:membrane"/>
    <property type="evidence" value="ECO:0007669"/>
    <property type="project" value="UniProtKB-SubCell"/>
</dbReference>
<evidence type="ECO:0000256" key="7">
    <source>
        <dbReference type="ARBA" id="ARBA00022691"/>
    </source>
</evidence>
<dbReference type="GO" id="GO:0008168">
    <property type="term" value="F:methyltransferase activity"/>
    <property type="evidence" value="ECO:0007669"/>
    <property type="project" value="UniProtKB-KW"/>
</dbReference>
<gene>
    <name evidence="15" type="ORF">PANT1444_LOCUS6608</name>
</gene>
<dbReference type="Gene3D" id="3.40.50.150">
    <property type="entry name" value="Vaccinia Virus protein VP39"/>
    <property type="match status" value="1"/>
</dbReference>
<dbReference type="InterPro" id="IPR052290">
    <property type="entry name" value="Sphingo_C9-MT"/>
</dbReference>